<feature type="region of interest" description="Disordered" evidence="6">
    <location>
        <begin position="865"/>
        <end position="885"/>
    </location>
</feature>
<evidence type="ECO:0000313" key="7">
    <source>
        <dbReference type="EMBL" id="TKY90061.1"/>
    </source>
</evidence>
<dbReference type="GO" id="GO:0000981">
    <property type="term" value="F:DNA-binding transcription factor activity, RNA polymerase II-specific"/>
    <property type="evidence" value="ECO:0007669"/>
    <property type="project" value="InterPro"/>
</dbReference>
<keyword evidence="3" id="KW-0238">DNA-binding</keyword>
<dbReference type="InterPro" id="IPR036864">
    <property type="entry name" value="Zn2-C6_fun-type_DNA-bd_sf"/>
</dbReference>
<dbReference type="SUPFAM" id="SSF57701">
    <property type="entry name" value="Zn2/Cys6 DNA-binding domain"/>
    <property type="match status" value="1"/>
</dbReference>
<feature type="compositionally biased region" description="Polar residues" evidence="6">
    <location>
        <begin position="215"/>
        <end position="228"/>
    </location>
</feature>
<dbReference type="PANTHER" id="PTHR31845">
    <property type="entry name" value="FINGER DOMAIN PROTEIN, PUTATIVE-RELATED"/>
    <property type="match status" value="1"/>
</dbReference>
<dbReference type="EMBL" id="SRRM01000002">
    <property type="protein sequence ID" value="TKY90061.1"/>
    <property type="molecule type" value="Genomic_DNA"/>
</dbReference>
<dbReference type="GO" id="GO:0008270">
    <property type="term" value="F:zinc ion binding"/>
    <property type="evidence" value="ECO:0007669"/>
    <property type="project" value="InterPro"/>
</dbReference>
<evidence type="ECO:0000256" key="6">
    <source>
        <dbReference type="SAM" id="MobiDB-lite"/>
    </source>
</evidence>
<feature type="compositionally biased region" description="Polar residues" evidence="6">
    <location>
        <begin position="129"/>
        <end position="138"/>
    </location>
</feature>
<keyword evidence="2" id="KW-0805">Transcription regulation</keyword>
<dbReference type="PANTHER" id="PTHR31845:SF21">
    <property type="entry name" value="REGULATORY PROTEIN LEU3"/>
    <property type="match status" value="1"/>
</dbReference>
<dbReference type="GeneID" id="40722954"/>
<dbReference type="KEGG" id="sgra:EX895_000059"/>
<sequence>MERNGTSHLSKRASSGSSSLVAEVAYLDSSAEALHIQKRPRRTHARRSCQMCQQRKARCELPDLEVPSSALPLPDHQKCHRCKTLQISCIVDDANRKKTKKQAAEPSNTRSSPSKRQDAEITDRRALRKSSTNASMSSAFGDAMSVHSNGSSSAASLVPSGAGPSEPNDLKFAGGRELGDQIVYPAEPRLVSKTPASSSDEEDQQDSDSPAHTEPLNQRQKRNPSASSEHIKTQDRRDVGNIDVWERFSTRSRPLTLLTELVPRQNGFASKVFRLVSARATIETDVTEIIPNEKSKQLSDWCENNLTLWMPHLHNAYQLRQDALQGKQTLSTQLLEQTLYLIAMQHIRDPRDDVARFSITRFCIRDLARLMMTSPRSPAAVQALELLALFPVDVSAIPGPCRNRVRTDSQIGAAERSARSIRLDRVALTAAAPYSFVTAANQMDDFEIKRTAMIWASVKTWYNCFTIGDDELYESIDVRFFSDDWSRSLILPLDETSAELNAPNRRAATPENELFSQKRWSRTRRIGSIGLAMRCLLMRQLLVAFDTIGHISVDLPENERLASLSDIIDTYRQHVVSIDKEFQSHLVNKQGGSELLRTWLTIEATGGYLLVLGAGILRGLGIDKRENFPPHELALLIRGENASPGMRDFLTRYGEERILAAEKVLVSISTLCRDARAASAITATDKSRKPSNSSQDHWIVEGQSRPIVPLPNICGFALEAAFNAMEMHATMFKLWKTPPKRSESWQLVFSNVVTAMLSLDPQGSVRNGSIPATCAYILQGMLKVIVAWTDCSRKKDHQRSTSTSCPAAFAVGTRHQDDHCPNGRQSCGRALQQMRRPPVGASPELERYSTLLHPDLAMRKSFDVGQGVGTGPTTSRFRDSGAQHLSHAGGNVISAHNMAAYEPDVAGYPQQYSNLRGGPASQNFVAPNATESLAAALPRSGSWTSESTVAPPYSQQSQIHHSHHHSNSLGPYGAPTAKANSMPSSSSNASSHTHTPPPLCENGVHGVGLVNGGSNGLFADGTNGAYYNNESDALPSVALDSLDFILNDVLGSSEWSGILQDIWRTEM</sequence>
<dbReference type="GO" id="GO:0005634">
    <property type="term" value="C:nucleus"/>
    <property type="evidence" value="ECO:0007669"/>
    <property type="project" value="UniProtKB-SubCell"/>
</dbReference>
<proteinExistence type="predicted"/>
<dbReference type="RefSeq" id="XP_029742046.1">
    <property type="nucleotide sequence ID" value="XM_029880660.1"/>
</dbReference>
<gene>
    <name evidence="7" type="ORF">EX895_000059</name>
</gene>
<feature type="compositionally biased region" description="Basic and acidic residues" evidence="6">
    <location>
        <begin position="115"/>
        <end position="125"/>
    </location>
</feature>
<accession>A0A4U7KYW1</accession>
<keyword evidence="5" id="KW-0539">Nucleus</keyword>
<keyword evidence="4" id="KW-0804">Transcription</keyword>
<keyword evidence="8" id="KW-1185">Reference proteome</keyword>
<evidence type="ECO:0000256" key="5">
    <source>
        <dbReference type="ARBA" id="ARBA00023242"/>
    </source>
</evidence>
<evidence type="ECO:0000313" key="8">
    <source>
        <dbReference type="Proteomes" id="UP000306050"/>
    </source>
</evidence>
<reference evidence="7 8" key="1">
    <citation type="submission" date="2019-05" db="EMBL/GenBank/DDBJ databases">
        <title>Sporisorium graminicola CBS 10092 draft sequencing and annotation.</title>
        <authorList>
            <person name="Solano-Gonzalez S."/>
            <person name="Caddick M.X."/>
            <person name="Darby A."/>
        </authorList>
    </citation>
    <scope>NUCLEOTIDE SEQUENCE [LARGE SCALE GENOMIC DNA]</scope>
    <source>
        <strain evidence="7 8">CBS 10092</strain>
    </source>
</reference>
<evidence type="ECO:0000256" key="2">
    <source>
        <dbReference type="ARBA" id="ARBA00023015"/>
    </source>
</evidence>
<dbReference type="Gene3D" id="4.10.240.10">
    <property type="entry name" value="Zn(2)-C6 fungal-type DNA-binding domain"/>
    <property type="match status" value="1"/>
</dbReference>
<name>A0A4U7KYW1_9BASI</name>
<protein>
    <submittedName>
        <fullName evidence="7">Uncharacterized protein</fullName>
    </submittedName>
</protein>
<feature type="region of interest" description="Disordered" evidence="6">
    <location>
        <begin position="95"/>
        <end position="235"/>
    </location>
</feature>
<dbReference type="AlphaFoldDB" id="A0A4U7KYW1"/>
<comment type="caution">
    <text evidence="7">The sequence shown here is derived from an EMBL/GenBank/DDBJ whole genome shotgun (WGS) entry which is preliminary data.</text>
</comment>
<organism evidence="7 8">
    <name type="scientific">Sporisorium graminicola</name>
    <dbReference type="NCBI Taxonomy" id="280036"/>
    <lineage>
        <taxon>Eukaryota</taxon>
        <taxon>Fungi</taxon>
        <taxon>Dikarya</taxon>
        <taxon>Basidiomycota</taxon>
        <taxon>Ustilaginomycotina</taxon>
        <taxon>Ustilaginomycetes</taxon>
        <taxon>Ustilaginales</taxon>
        <taxon>Ustilaginaceae</taxon>
        <taxon>Sporisorium</taxon>
    </lineage>
</organism>
<feature type="compositionally biased region" description="Low complexity" evidence="6">
    <location>
        <begin position="145"/>
        <end position="165"/>
    </location>
</feature>
<evidence type="ECO:0000256" key="3">
    <source>
        <dbReference type="ARBA" id="ARBA00023125"/>
    </source>
</evidence>
<feature type="compositionally biased region" description="Polar residues" evidence="6">
    <location>
        <begin position="105"/>
        <end position="114"/>
    </location>
</feature>
<evidence type="ECO:0000256" key="4">
    <source>
        <dbReference type="ARBA" id="ARBA00023163"/>
    </source>
</evidence>
<dbReference type="Proteomes" id="UP000306050">
    <property type="component" value="Chromosome SGRAM_1"/>
</dbReference>
<dbReference type="GO" id="GO:0000976">
    <property type="term" value="F:transcription cis-regulatory region binding"/>
    <property type="evidence" value="ECO:0007669"/>
    <property type="project" value="TreeGrafter"/>
</dbReference>
<dbReference type="OrthoDB" id="2595934at2759"/>
<dbReference type="InterPro" id="IPR051089">
    <property type="entry name" value="prtT"/>
</dbReference>
<evidence type="ECO:0000256" key="1">
    <source>
        <dbReference type="ARBA" id="ARBA00004123"/>
    </source>
</evidence>
<feature type="compositionally biased region" description="Low complexity" evidence="6">
    <location>
        <begin position="979"/>
        <end position="994"/>
    </location>
</feature>
<comment type="subcellular location">
    <subcellularLocation>
        <location evidence="1">Nucleus</location>
    </subcellularLocation>
</comment>
<feature type="region of interest" description="Disordered" evidence="6">
    <location>
        <begin position="942"/>
        <end position="1000"/>
    </location>
</feature>